<keyword evidence="4" id="KW-0519">Myristate</keyword>
<evidence type="ECO:0000256" key="10">
    <source>
        <dbReference type="SAM" id="MobiDB-lite"/>
    </source>
</evidence>
<feature type="region of interest" description="Disordered" evidence="10">
    <location>
        <begin position="316"/>
        <end position="335"/>
    </location>
</feature>
<evidence type="ECO:0000313" key="12">
    <source>
        <dbReference type="EMBL" id="KAG5842038.1"/>
    </source>
</evidence>
<feature type="region of interest" description="Disordered" evidence="10">
    <location>
        <begin position="349"/>
        <end position="464"/>
    </location>
</feature>
<evidence type="ECO:0000313" key="13">
    <source>
        <dbReference type="Proteomes" id="UP001044222"/>
    </source>
</evidence>
<evidence type="ECO:0000256" key="7">
    <source>
        <dbReference type="ARBA" id="ARBA00023136"/>
    </source>
</evidence>
<dbReference type="InterPro" id="IPR036034">
    <property type="entry name" value="PDZ_sf"/>
</dbReference>
<dbReference type="Pfam" id="PF04495">
    <property type="entry name" value="GRASP55_65"/>
    <property type="match status" value="1"/>
</dbReference>
<evidence type="ECO:0000256" key="3">
    <source>
        <dbReference type="ARBA" id="ARBA00022553"/>
    </source>
</evidence>
<dbReference type="GO" id="GO:0000139">
    <property type="term" value="C:Golgi membrane"/>
    <property type="evidence" value="ECO:0007669"/>
    <property type="project" value="UniProtKB-SubCell"/>
</dbReference>
<keyword evidence="13" id="KW-1185">Reference proteome</keyword>
<keyword evidence="9" id="KW-0862">Zinc</keyword>
<keyword evidence="3" id="KW-0597">Phosphoprotein</keyword>
<dbReference type="PANTHER" id="PTHR12893:SF2">
    <property type="entry name" value="GOLGI REASSEMBLY-STACKING PROTEIN 1"/>
    <property type="match status" value="1"/>
</dbReference>
<proteinExistence type="inferred from homology"/>
<keyword evidence="5" id="KW-0677">Repeat</keyword>
<evidence type="ECO:0000256" key="9">
    <source>
        <dbReference type="PIRSR" id="PIRSR607583-1"/>
    </source>
</evidence>
<dbReference type="AlphaFoldDB" id="A0A9D3RT42"/>
<dbReference type="PANTHER" id="PTHR12893">
    <property type="entry name" value="GOLGI REASSEMBLY STACKING PROTEIN GRASP"/>
    <property type="match status" value="1"/>
</dbReference>
<keyword evidence="7" id="KW-0472">Membrane</keyword>
<keyword evidence="9" id="KW-0479">Metal-binding</keyword>
<feature type="binding site" evidence="9">
    <location>
        <position position="18"/>
    </location>
    <ligand>
        <name>Zn(2+)</name>
        <dbReference type="ChEBI" id="CHEBI:29105"/>
    </ligand>
</feature>
<protein>
    <recommendedName>
        <fullName evidence="11">PDZ GRASP-type domain-containing protein</fullName>
    </recommendedName>
</protein>
<feature type="domain" description="PDZ GRASP-type" evidence="11">
    <location>
        <begin position="15"/>
        <end position="105"/>
    </location>
</feature>
<dbReference type="PROSITE" id="PS51865">
    <property type="entry name" value="PDZ_GRASP"/>
    <property type="match status" value="2"/>
</dbReference>
<comment type="similarity">
    <text evidence="2">Belongs to the GORASP family.</text>
</comment>
<dbReference type="EMBL" id="JAFIRN010000009">
    <property type="protein sequence ID" value="KAG5842038.1"/>
    <property type="molecule type" value="Genomic_DNA"/>
</dbReference>
<dbReference type="FunFam" id="2.30.42.10:FF:000056">
    <property type="entry name" value="Golgi reassembly-stacking protein 2 isoform 1"/>
    <property type="match status" value="1"/>
</dbReference>
<feature type="compositionally biased region" description="Polar residues" evidence="10">
    <location>
        <begin position="210"/>
        <end position="224"/>
    </location>
</feature>
<feature type="region of interest" description="Disordered" evidence="10">
    <location>
        <begin position="593"/>
        <end position="623"/>
    </location>
</feature>
<dbReference type="InterPro" id="IPR024958">
    <property type="entry name" value="GRASP_PDZ"/>
</dbReference>
<feature type="binding site" evidence="9">
    <location>
        <position position="20"/>
    </location>
    <ligand>
        <name>Zn(2+)</name>
        <dbReference type="ChEBI" id="CHEBI:29105"/>
    </ligand>
</feature>
<organism evidence="12 13">
    <name type="scientific">Anguilla anguilla</name>
    <name type="common">European freshwater eel</name>
    <name type="synonym">Muraena anguilla</name>
    <dbReference type="NCBI Taxonomy" id="7936"/>
    <lineage>
        <taxon>Eukaryota</taxon>
        <taxon>Metazoa</taxon>
        <taxon>Chordata</taxon>
        <taxon>Craniata</taxon>
        <taxon>Vertebrata</taxon>
        <taxon>Euteleostomi</taxon>
        <taxon>Actinopterygii</taxon>
        <taxon>Neopterygii</taxon>
        <taxon>Teleostei</taxon>
        <taxon>Anguilliformes</taxon>
        <taxon>Anguillidae</taxon>
        <taxon>Anguilla</taxon>
    </lineage>
</organism>
<gene>
    <name evidence="12" type="ORF">ANANG_G00173420</name>
</gene>
<feature type="compositionally biased region" description="Acidic residues" evidence="10">
    <location>
        <begin position="318"/>
        <end position="331"/>
    </location>
</feature>
<feature type="region of interest" description="Disordered" evidence="10">
    <location>
        <begin position="511"/>
        <end position="574"/>
    </location>
</feature>
<dbReference type="SUPFAM" id="SSF50156">
    <property type="entry name" value="PDZ domain-like"/>
    <property type="match status" value="2"/>
</dbReference>
<comment type="caution">
    <text evidence="12">The sequence shown here is derived from an EMBL/GenBank/DDBJ whole genome shotgun (WGS) entry which is preliminary data.</text>
</comment>
<dbReference type="InterPro" id="IPR007583">
    <property type="entry name" value="GRASP55_65"/>
</dbReference>
<feature type="region of interest" description="Disordered" evidence="10">
    <location>
        <begin position="1"/>
        <end position="22"/>
    </location>
</feature>
<sequence>MGLTQSSDAPSEGTDGYHVHGVQENSPAEKAGLEPFFDFIISIGNYKLYRDNDTLKDQLQANREKPVKMEVYSTKAMSVRELEVVPSNMWGGQGLLGASVRFCSFQGANENVWHVLDVDPNSPAAIAGLQAHTDFIVGADQVLHDSEDFFSLIESYEGKALKLLVYNTETDQCRDVVVTPNGAWGGEGSLGCGIGYGYLHRIPVRPVTPKESTASTPSPLSEENPTPELPTNGYTEVSLIAASGQIEKAEMALEHELITHPDPLLDCSLPPPIQRVMDPGFSELSEGPVTELSEVPDRLDLSISSIDMTRTSLLIEDGGSDDISGVEELGESELPSSLQENLIDLEGQEASTEQAVDSTPLSAEPAEPSPEAINSSLPADSSFPPDDFPVSVDPSSLVPDLLSTPADSASQPADPAPLSVESSSPPADDSALPFDFSYPPDDSSLLADSSSLPTETSALPADSSPLLADSYLLPAESSDLLADSSPLLADSSLPTESSDLLADSSHLLADSSPLLTDSSLPTDLLADSSFLPADPSPVPTDNPSSMPAESSSMAADSSSLLTDPTLPTDSSSLPVDISSVSIIADVTDEQLPGQSVDSVAAEPGTLQTQDAEISEQAADSIPE</sequence>
<evidence type="ECO:0000256" key="6">
    <source>
        <dbReference type="ARBA" id="ARBA00023034"/>
    </source>
</evidence>
<feature type="compositionally biased region" description="Polar residues" evidence="10">
    <location>
        <begin position="349"/>
        <end position="361"/>
    </location>
</feature>
<evidence type="ECO:0000256" key="4">
    <source>
        <dbReference type="ARBA" id="ARBA00022707"/>
    </source>
</evidence>
<evidence type="ECO:0000256" key="2">
    <source>
        <dbReference type="ARBA" id="ARBA00007144"/>
    </source>
</evidence>
<feature type="compositionally biased region" description="Low complexity" evidence="10">
    <location>
        <begin position="543"/>
        <end position="559"/>
    </location>
</feature>
<dbReference type="Gene3D" id="2.30.42.10">
    <property type="match status" value="2"/>
</dbReference>
<evidence type="ECO:0000256" key="1">
    <source>
        <dbReference type="ARBA" id="ARBA00004394"/>
    </source>
</evidence>
<evidence type="ECO:0000256" key="8">
    <source>
        <dbReference type="ARBA" id="ARBA00023288"/>
    </source>
</evidence>
<accession>A0A9D3RT42</accession>
<feature type="region of interest" description="Disordered" evidence="10">
    <location>
        <begin position="208"/>
        <end position="233"/>
    </location>
</feature>
<feature type="binding site" evidence="9">
    <location>
        <position position="103"/>
    </location>
    <ligand>
        <name>Zn(2+)</name>
        <dbReference type="ChEBI" id="CHEBI:29105"/>
    </ligand>
</feature>
<keyword evidence="6" id="KW-0333">Golgi apparatus</keyword>
<reference evidence="12" key="1">
    <citation type="submission" date="2021-01" db="EMBL/GenBank/DDBJ databases">
        <title>A chromosome-scale assembly of European eel, Anguilla anguilla.</title>
        <authorList>
            <person name="Henkel C."/>
            <person name="Jong-Raadsen S.A."/>
            <person name="Dufour S."/>
            <person name="Weltzien F.-A."/>
            <person name="Palstra A.P."/>
            <person name="Pelster B."/>
            <person name="Spaink H.P."/>
            <person name="Van Den Thillart G.E."/>
            <person name="Jansen H."/>
            <person name="Zahm M."/>
            <person name="Klopp C."/>
            <person name="Cedric C."/>
            <person name="Louis A."/>
            <person name="Berthelot C."/>
            <person name="Parey E."/>
            <person name="Roest Crollius H."/>
            <person name="Montfort J."/>
            <person name="Robinson-Rechavi M."/>
            <person name="Bucao C."/>
            <person name="Bouchez O."/>
            <person name="Gislard M."/>
            <person name="Lluch J."/>
            <person name="Milhes M."/>
            <person name="Lampietro C."/>
            <person name="Lopez Roques C."/>
            <person name="Donnadieu C."/>
            <person name="Braasch I."/>
            <person name="Desvignes T."/>
            <person name="Postlethwait J."/>
            <person name="Bobe J."/>
            <person name="Guiguen Y."/>
            <person name="Dirks R."/>
        </authorList>
    </citation>
    <scope>NUCLEOTIDE SEQUENCE</scope>
    <source>
        <strain evidence="12">Tag_6206</strain>
        <tissue evidence="12">Liver</tissue>
    </source>
</reference>
<name>A0A9D3RT42_ANGAN</name>
<dbReference type="FunFam" id="2.30.42.10:FF:000026">
    <property type="entry name" value="Golgi reassembly stacking protein 2"/>
    <property type="match status" value="1"/>
</dbReference>
<evidence type="ECO:0000259" key="11">
    <source>
        <dbReference type="PROSITE" id="PS51865"/>
    </source>
</evidence>
<dbReference type="Proteomes" id="UP001044222">
    <property type="component" value="Chromosome 9"/>
</dbReference>
<evidence type="ECO:0000256" key="5">
    <source>
        <dbReference type="ARBA" id="ARBA00022737"/>
    </source>
</evidence>
<dbReference type="GO" id="GO:0046872">
    <property type="term" value="F:metal ion binding"/>
    <property type="evidence" value="ECO:0007669"/>
    <property type="project" value="UniProtKB-KW"/>
</dbReference>
<comment type="subcellular location">
    <subcellularLocation>
        <location evidence="1">Golgi apparatus membrane</location>
    </subcellularLocation>
</comment>
<keyword evidence="8" id="KW-0449">Lipoprotein</keyword>
<feature type="compositionally biased region" description="Low complexity" evidence="10">
    <location>
        <begin position="511"/>
        <end position="529"/>
    </location>
</feature>
<feature type="compositionally biased region" description="Low complexity" evidence="10">
    <location>
        <begin position="362"/>
        <end position="453"/>
    </location>
</feature>
<dbReference type="GO" id="GO:0007030">
    <property type="term" value="P:Golgi organization"/>
    <property type="evidence" value="ECO:0007669"/>
    <property type="project" value="TreeGrafter"/>
</dbReference>
<feature type="domain" description="PDZ GRASP-type" evidence="11">
    <location>
        <begin position="111"/>
        <end position="199"/>
    </location>
</feature>